<dbReference type="AlphaFoldDB" id="A0A7J8MCH2"/>
<reference evidence="1 2" key="1">
    <citation type="journal article" date="2019" name="Genome Biol. Evol.">
        <title>Insights into the evolution of the New World diploid cottons (Gossypium, subgenus Houzingenia) based on genome sequencing.</title>
        <authorList>
            <person name="Grover C.E."/>
            <person name="Arick M.A. 2nd"/>
            <person name="Thrash A."/>
            <person name="Conover J.L."/>
            <person name="Sanders W.S."/>
            <person name="Peterson D.G."/>
            <person name="Frelichowski J.E."/>
            <person name="Scheffler J.A."/>
            <person name="Scheffler B.E."/>
            <person name="Wendel J.F."/>
        </authorList>
    </citation>
    <scope>NUCLEOTIDE SEQUENCE [LARGE SCALE GENOMIC DNA]</scope>
    <source>
        <strain evidence="1">157</strain>
        <tissue evidence="1">Leaf</tissue>
    </source>
</reference>
<dbReference type="Proteomes" id="UP000593572">
    <property type="component" value="Unassembled WGS sequence"/>
</dbReference>
<organism evidence="1 2">
    <name type="scientific">Gossypium lobatum</name>
    <dbReference type="NCBI Taxonomy" id="34289"/>
    <lineage>
        <taxon>Eukaryota</taxon>
        <taxon>Viridiplantae</taxon>
        <taxon>Streptophyta</taxon>
        <taxon>Embryophyta</taxon>
        <taxon>Tracheophyta</taxon>
        <taxon>Spermatophyta</taxon>
        <taxon>Magnoliopsida</taxon>
        <taxon>eudicotyledons</taxon>
        <taxon>Gunneridae</taxon>
        <taxon>Pentapetalae</taxon>
        <taxon>rosids</taxon>
        <taxon>malvids</taxon>
        <taxon>Malvales</taxon>
        <taxon>Malvaceae</taxon>
        <taxon>Malvoideae</taxon>
        <taxon>Gossypium</taxon>
    </lineage>
</organism>
<feature type="non-terminal residue" evidence="1">
    <location>
        <position position="23"/>
    </location>
</feature>
<sequence>MDKLDIVFSCPFVTMPPMSNAAH</sequence>
<accession>A0A7J8MCH2</accession>
<comment type="caution">
    <text evidence="1">The sequence shown here is derived from an EMBL/GenBank/DDBJ whole genome shotgun (WGS) entry which is preliminary data.</text>
</comment>
<keyword evidence="2" id="KW-1185">Reference proteome</keyword>
<gene>
    <name evidence="1" type="ORF">Golob_007371</name>
</gene>
<protein>
    <submittedName>
        <fullName evidence="1">Uncharacterized protein</fullName>
    </submittedName>
</protein>
<proteinExistence type="predicted"/>
<evidence type="ECO:0000313" key="2">
    <source>
        <dbReference type="Proteomes" id="UP000593572"/>
    </source>
</evidence>
<name>A0A7J8MCH2_9ROSI</name>
<evidence type="ECO:0000313" key="1">
    <source>
        <dbReference type="EMBL" id="MBA0562316.1"/>
    </source>
</evidence>
<dbReference type="EMBL" id="JABEZX010000008">
    <property type="protein sequence ID" value="MBA0562316.1"/>
    <property type="molecule type" value="Genomic_DNA"/>
</dbReference>